<gene>
    <name evidence="1" type="ORF">BTO08_18335</name>
</gene>
<protein>
    <submittedName>
        <fullName evidence="1">Uncharacterized protein</fullName>
    </submittedName>
</protein>
<comment type="caution">
    <text evidence="1">The sequence shown here is derived from an EMBL/GenBank/DDBJ whole genome shotgun (WGS) entry which is preliminary data.</text>
</comment>
<dbReference type="EMBL" id="MSCJ01000003">
    <property type="protein sequence ID" value="PQJ62202.1"/>
    <property type="molecule type" value="Genomic_DNA"/>
</dbReference>
<name>A0A2S7VKC6_PHOAN</name>
<proteinExistence type="predicted"/>
<evidence type="ECO:0000313" key="2">
    <source>
        <dbReference type="Proteomes" id="UP000238730"/>
    </source>
</evidence>
<dbReference type="OrthoDB" id="5784932at2"/>
<reference evidence="1 2" key="1">
    <citation type="submission" date="2016-12" db="EMBL/GenBank/DDBJ databases">
        <title>Diversity of luminous bacteria.</title>
        <authorList>
            <person name="Yoshizawa S."/>
            <person name="Kogure K."/>
        </authorList>
    </citation>
    <scope>NUCLEOTIDE SEQUENCE [LARGE SCALE GENOMIC DNA]</scope>
    <source>
        <strain evidence="1 2">LC1-200</strain>
    </source>
</reference>
<dbReference type="AlphaFoldDB" id="A0A2S7VKC6"/>
<dbReference type="Proteomes" id="UP000238730">
    <property type="component" value="Unassembled WGS sequence"/>
</dbReference>
<organism evidence="1 2">
    <name type="scientific">Photobacterium angustum</name>
    <dbReference type="NCBI Taxonomy" id="661"/>
    <lineage>
        <taxon>Bacteria</taxon>
        <taxon>Pseudomonadati</taxon>
        <taxon>Pseudomonadota</taxon>
        <taxon>Gammaproteobacteria</taxon>
        <taxon>Vibrionales</taxon>
        <taxon>Vibrionaceae</taxon>
        <taxon>Photobacterium</taxon>
    </lineage>
</organism>
<sequence length="83" mass="9704">MFFTSEHKMTNEEQFFIKSQYMGRDLPSNLQLHLALVYVDNQTFQCVWEAESLEMVEHYVDAQLADCCQSHYFEVDPFSAIGA</sequence>
<evidence type="ECO:0000313" key="1">
    <source>
        <dbReference type="EMBL" id="PQJ62202.1"/>
    </source>
</evidence>
<dbReference type="RefSeq" id="WP_105062022.1">
    <property type="nucleotide sequence ID" value="NZ_MSCJ01000003.1"/>
</dbReference>
<accession>A0A2S7VKC6</accession>